<gene>
    <name evidence="2" type="ORF">BMW23_1211</name>
</gene>
<dbReference type="InterPro" id="IPR014819">
    <property type="entry name" value="PriCT_2"/>
</dbReference>
<feature type="domain" description="Primase C-terminal 2" evidence="1">
    <location>
        <begin position="278"/>
        <end position="349"/>
    </location>
</feature>
<proteinExistence type="predicted"/>
<sequence length="428" mass="51403">MITEKDDFDELFNNYEKIDENTKTNTNIETQKVKPLQFINDNKLNYFNCVLWYDVLRGIKSMICPEKWNESKFENPKCIQSTKDKKYNNNGLGLIMGQKINGKYLICLDLDNKEGIKNSGIYYKNGVQIWKELTKLHNYTTNTIIAKTPSKGFHFFYLIDEENLNLFESSFTGLYINDEWYNIDMKLKNQFIFVEPTYYYKDNQFLKYEFKHTDISKLEEVPDFLLQIMKKNLDIHRCHINMVKKISNKNKTESKEVKYIVEEARKIEKATSEELIIIKEILNLLNSHRIKDERTSWLPIGESLYNLGCSYELWDEWSKGVDKYTLGECKKRYEGFKKRHIVNSIHTLLYFLKNEVDHEKYNIIYKKVYNIDKWKNKRNSHLSNYWSIDKIYDDGKEYNVKNYNLQFLCDKNKKITKIKIPKMIKNIF</sequence>
<evidence type="ECO:0000313" key="3">
    <source>
        <dbReference type="Proteomes" id="UP000240325"/>
    </source>
</evidence>
<keyword evidence="3" id="KW-1185">Reference proteome</keyword>
<reference evidence="2" key="1">
    <citation type="journal article" date="2017" name="Elife">
        <title>The kinetoplastid-infecting Bodo saltans virus (BsV), a window into the most abundant giant viruses in the sea.</title>
        <authorList>
            <person name="Deeg C.M."/>
            <person name="Chow C.-E.T."/>
            <person name="Suttle C.A."/>
        </authorList>
    </citation>
    <scope>NUCLEOTIDE SEQUENCE</scope>
    <source>
        <strain evidence="2">NG1</strain>
    </source>
</reference>
<dbReference type="GO" id="GO:0016817">
    <property type="term" value="F:hydrolase activity, acting on acid anhydrides"/>
    <property type="evidence" value="ECO:0007669"/>
    <property type="project" value="InterPro"/>
</dbReference>
<evidence type="ECO:0000313" key="2">
    <source>
        <dbReference type="EMBL" id="ATZ81254.1"/>
    </source>
</evidence>
<accession>A0A2H4UWH7</accession>
<dbReference type="Pfam" id="PF08707">
    <property type="entry name" value="PriCT_2"/>
    <property type="match status" value="1"/>
</dbReference>
<evidence type="ECO:0000259" key="1">
    <source>
        <dbReference type="Pfam" id="PF08707"/>
    </source>
</evidence>
<dbReference type="Proteomes" id="UP000240325">
    <property type="component" value="Segment"/>
</dbReference>
<dbReference type="EMBL" id="MF782455">
    <property type="protein sequence ID" value="ATZ81254.1"/>
    <property type="molecule type" value="Genomic_DNA"/>
</dbReference>
<protein>
    <submittedName>
        <fullName evidence="2">Primase-polymerase</fullName>
    </submittedName>
</protein>
<dbReference type="SUPFAM" id="SSF56747">
    <property type="entry name" value="Prim-pol domain"/>
    <property type="match status" value="1"/>
</dbReference>
<name>A0A2H4UWH7_9VIRU</name>
<organism evidence="2">
    <name type="scientific">Bodo saltans virus</name>
    <dbReference type="NCBI Taxonomy" id="2024608"/>
    <lineage>
        <taxon>Viruses</taxon>
        <taxon>Varidnaviria</taxon>
        <taxon>Bamfordvirae</taxon>
        <taxon>Nucleocytoviricota</taxon>
        <taxon>Megaviricetes</taxon>
        <taxon>Imitervirales</taxon>
        <taxon>Mimiviridae</taxon>
        <taxon>Klosneuvirinae</taxon>
        <taxon>Theiavirus</taxon>
        <taxon>Theiavirus salishense</taxon>
    </lineage>
</organism>